<dbReference type="Gene3D" id="3.40.50.300">
    <property type="entry name" value="P-loop containing nucleotide triphosphate hydrolases"/>
    <property type="match status" value="1"/>
</dbReference>
<comment type="caution">
    <text evidence="4">The sequence shown here is derived from an EMBL/GenBank/DDBJ whole genome shotgun (WGS) entry which is preliminary data.</text>
</comment>
<dbReference type="GO" id="GO:0005737">
    <property type="term" value="C:cytoplasm"/>
    <property type="evidence" value="ECO:0007669"/>
    <property type="project" value="TreeGrafter"/>
</dbReference>
<feature type="domain" description="RecF/RecN/SMC N-terminal" evidence="3">
    <location>
        <begin position="3"/>
        <end position="135"/>
    </location>
</feature>
<dbReference type="InterPro" id="IPR003395">
    <property type="entry name" value="RecF/RecN/SMC_N"/>
</dbReference>
<dbReference type="InterPro" id="IPR027417">
    <property type="entry name" value="P-loop_NTPase"/>
</dbReference>
<evidence type="ECO:0000256" key="2">
    <source>
        <dbReference type="ARBA" id="ARBA00023125"/>
    </source>
</evidence>
<evidence type="ECO:0000256" key="1">
    <source>
        <dbReference type="ARBA" id="ARBA00022490"/>
    </source>
</evidence>
<dbReference type="PANTHER" id="PTHR42963:SF1">
    <property type="entry name" value="DUF4476 DOMAIN-CONTAINING PROTEIN"/>
    <property type="match status" value="1"/>
</dbReference>
<organism evidence="4">
    <name type="scientific">mine drainage metagenome</name>
    <dbReference type="NCBI Taxonomy" id="410659"/>
    <lineage>
        <taxon>unclassified sequences</taxon>
        <taxon>metagenomes</taxon>
        <taxon>ecological metagenomes</taxon>
    </lineage>
</organism>
<name>T1B7M9_9ZZZZ</name>
<dbReference type="EMBL" id="AUZZ01005595">
    <property type="protein sequence ID" value="EQD48999.1"/>
    <property type="molecule type" value="Genomic_DNA"/>
</dbReference>
<evidence type="ECO:0000313" key="4">
    <source>
        <dbReference type="EMBL" id="EQD48999.1"/>
    </source>
</evidence>
<dbReference type="AlphaFoldDB" id="T1B7M9"/>
<keyword evidence="2" id="KW-0238">DNA-binding</keyword>
<dbReference type="Pfam" id="PF02463">
    <property type="entry name" value="SMC_N"/>
    <property type="match status" value="1"/>
</dbReference>
<protein>
    <submittedName>
        <fullName evidence="4">Chromosome segregation protein SMC</fullName>
    </submittedName>
</protein>
<sequence>MRLTKIKLAGFKSFVDPTQVSFPSNLTGVVGPNGCGKSNVIDAVRWVMGELSARHLRGDNMADVIFNGSSARKPVGTASVELVFDNSDGKISGPYASYNEISLRRQVARDGSSGYYINGARCRRKDITNLFLGTGLGARSYAIIEQGTISRII</sequence>
<reference evidence="4" key="1">
    <citation type="submission" date="2013-08" db="EMBL/GenBank/DDBJ databases">
        <authorList>
            <person name="Mendez C."/>
            <person name="Richter M."/>
            <person name="Ferrer M."/>
            <person name="Sanchez J."/>
        </authorList>
    </citation>
    <scope>NUCLEOTIDE SEQUENCE</scope>
</reference>
<dbReference type="InterPro" id="IPR050308">
    <property type="entry name" value="MukB/SMC"/>
</dbReference>
<keyword evidence="1" id="KW-0963">Cytoplasm</keyword>
<dbReference type="GO" id="GO:0003677">
    <property type="term" value="F:DNA binding"/>
    <property type="evidence" value="ECO:0007669"/>
    <property type="project" value="UniProtKB-KW"/>
</dbReference>
<feature type="non-terminal residue" evidence="4">
    <location>
        <position position="153"/>
    </location>
</feature>
<proteinExistence type="predicted"/>
<reference evidence="4" key="2">
    <citation type="journal article" date="2014" name="ISME J.">
        <title>Microbial stratification in low pH oxic and suboxic macroscopic growths along an acid mine drainage.</title>
        <authorList>
            <person name="Mendez-Garcia C."/>
            <person name="Mesa V."/>
            <person name="Sprenger R.R."/>
            <person name="Richter M."/>
            <person name="Diez M.S."/>
            <person name="Solano J."/>
            <person name="Bargiela R."/>
            <person name="Golyshina O.V."/>
            <person name="Manteca A."/>
            <person name="Ramos J.L."/>
            <person name="Gallego J.R."/>
            <person name="Llorente I."/>
            <person name="Martins Dos Santos V.A."/>
            <person name="Jensen O.N."/>
            <person name="Pelaez A.I."/>
            <person name="Sanchez J."/>
            <person name="Ferrer M."/>
        </authorList>
    </citation>
    <scope>NUCLEOTIDE SEQUENCE</scope>
</reference>
<accession>T1B7M9</accession>
<gene>
    <name evidence="4" type="ORF">B2A_07788</name>
</gene>
<evidence type="ECO:0000259" key="3">
    <source>
        <dbReference type="Pfam" id="PF02463"/>
    </source>
</evidence>
<dbReference type="SUPFAM" id="SSF52540">
    <property type="entry name" value="P-loop containing nucleoside triphosphate hydrolases"/>
    <property type="match status" value="1"/>
</dbReference>
<dbReference type="PANTHER" id="PTHR42963">
    <property type="entry name" value="CHROMOSOME PARTITION PROTEIN MUKB"/>
    <property type="match status" value="1"/>
</dbReference>